<gene>
    <name evidence="1" type="ORF">PYTT13_13085</name>
</gene>
<dbReference type="RefSeq" id="WP_099649407.1">
    <property type="nucleotide sequence ID" value="NZ_CAJGAB010000039.1"/>
</dbReference>
<dbReference type="Proteomes" id="UP000229314">
    <property type="component" value="Chromosome"/>
</dbReference>
<proteinExistence type="predicted"/>
<accession>A0A2D2C2A1</accession>
<organism evidence="1 2">
    <name type="scientific">Paracoccus yeei</name>
    <dbReference type="NCBI Taxonomy" id="147645"/>
    <lineage>
        <taxon>Bacteria</taxon>
        <taxon>Pseudomonadati</taxon>
        <taxon>Pseudomonadota</taxon>
        <taxon>Alphaproteobacteria</taxon>
        <taxon>Rhodobacterales</taxon>
        <taxon>Paracoccaceae</taxon>
        <taxon>Paracoccus</taxon>
    </lineage>
</organism>
<reference evidence="1 2" key="1">
    <citation type="submission" date="2017-10" db="EMBL/GenBank/DDBJ databases">
        <title>Complete genome sequence of Paracoccus yeei TT13 isolated from human skin.</title>
        <authorList>
            <person name="Lee K."/>
            <person name="Lim J.Y."/>
            <person name="Hwang I."/>
        </authorList>
    </citation>
    <scope>NUCLEOTIDE SEQUENCE [LARGE SCALE GENOMIC DNA]</scope>
    <source>
        <strain evidence="1 2">TT13</strain>
    </source>
</reference>
<dbReference type="EMBL" id="CP024422">
    <property type="protein sequence ID" value="ATQ56634.1"/>
    <property type="molecule type" value="Genomic_DNA"/>
</dbReference>
<dbReference type="GeneID" id="78898585"/>
<evidence type="ECO:0008006" key="3">
    <source>
        <dbReference type="Google" id="ProtNLM"/>
    </source>
</evidence>
<evidence type="ECO:0000313" key="2">
    <source>
        <dbReference type="Proteomes" id="UP000229314"/>
    </source>
</evidence>
<evidence type="ECO:0000313" key="1">
    <source>
        <dbReference type="EMBL" id="ATQ56634.1"/>
    </source>
</evidence>
<sequence length="63" mass="7089">MKNELTVGTRVLVRIPDKPELDGEGFILAELLSGDGRRLFQVDMSDHDNWFPAEWLCQGGEVS</sequence>
<name>A0A2D2C2A1_9RHOB</name>
<protein>
    <recommendedName>
        <fullName evidence="3">DUF2158 domain-containing protein</fullName>
    </recommendedName>
</protein>
<dbReference type="AlphaFoldDB" id="A0A2D2C2A1"/>